<accession>A0ABD3R789</accession>
<keyword evidence="1 2" id="KW-0694">RNA-binding</keyword>
<comment type="caution">
    <text evidence="5">The sequence shown here is derived from an EMBL/GenBank/DDBJ whole genome shotgun (WGS) entry which is preliminary data.</text>
</comment>
<dbReference type="AlphaFoldDB" id="A0ABD3R789"/>
<dbReference type="Gene3D" id="3.30.70.330">
    <property type="match status" value="4"/>
</dbReference>
<organism evidence="5 6">
    <name type="scientific">Cyclostephanos tholiformis</name>
    <dbReference type="NCBI Taxonomy" id="382380"/>
    <lineage>
        <taxon>Eukaryota</taxon>
        <taxon>Sar</taxon>
        <taxon>Stramenopiles</taxon>
        <taxon>Ochrophyta</taxon>
        <taxon>Bacillariophyta</taxon>
        <taxon>Coscinodiscophyceae</taxon>
        <taxon>Thalassiosirophycidae</taxon>
        <taxon>Stephanodiscales</taxon>
        <taxon>Stephanodiscaceae</taxon>
        <taxon>Cyclostephanos</taxon>
    </lineage>
</organism>
<dbReference type="Pfam" id="PF00076">
    <property type="entry name" value="RRM_1"/>
    <property type="match status" value="4"/>
</dbReference>
<dbReference type="PANTHER" id="PTHR23003:SF3">
    <property type="entry name" value="FI21236P1-RELATED"/>
    <property type="match status" value="1"/>
</dbReference>
<sequence>MAEEQRHHPSAASTAAPPTGKGGIGIAHAAATSVGSSGGDAAAVEDAYDAEAECEPCPKVSAKSSRKGGGVVVGGGGGIGGLDCALRAERGSPYAKPRKEVKAPAVGEDVVEQNRRVYVGNLSYQVTWRELKDHMRSGGSYDVVRADVLMGYDGRSRGCGIVEYGTVEDANAAVVSLHDTELLGRKIFVREDREEVRPAAGGGVGVGGGTAAVYVAPASGGGGGEGGDASNRVYVGNLAYEVAWQDLKDHMRGSGDVLRAEVMTMHDGRSKGCGIVEYASPDGACRAIEELNDTELMGRKIFVREDREGGGREGDGGYVAGGRHRGNAAAGNGFGGGGPRGNTGNLSVYVGNLAYETTWQELKDHMRAAGNVDKADILKSADGRSKGCGIVLYQKAHEVARAIRELQNTELHGRPIFVREDREQGGGGVGGGGGGGYHHQNVGGFGNSNQQHRAGFAHPGIPAAEGCQLFVGNLSWETGWRELKDYFRQYGDVDRAEVAEGTDGRKRGYGTIRYRNARDAANAIDALNGVEFMGRPLEVRLDNKV</sequence>
<feature type="compositionally biased region" description="Gly residues" evidence="3">
    <location>
        <begin position="425"/>
        <end position="437"/>
    </location>
</feature>
<dbReference type="InterPro" id="IPR012677">
    <property type="entry name" value="Nucleotide-bd_a/b_plait_sf"/>
</dbReference>
<dbReference type="SUPFAM" id="SSF54928">
    <property type="entry name" value="RNA-binding domain, RBD"/>
    <property type="match status" value="4"/>
</dbReference>
<feature type="domain" description="RRM" evidence="4">
    <location>
        <begin position="346"/>
        <end position="423"/>
    </location>
</feature>
<dbReference type="Proteomes" id="UP001530377">
    <property type="component" value="Unassembled WGS sequence"/>
</dbReference>
<dbReference type="InterPro" id="IPR050374">
    <property type="entry name" value="RRT5_SRSF_SR"/>
</dbReference>
<dbReference type="InterPro" id="IPR035979">
    <property type="entry name" value="RBD_domain_sf"/>
</dbReference>
<feature type="domain" description="RRM" evidence="4">
    <location>
        <begin position="115"/>
        <end position="194"/>
    </location>
</feature>
<reference evidence="5 6" key="1">
    <citation type="submission" date="2024-10" db="EMBL/GenBank/DDBJ databases">
        <title>Updated reference genomes for cyclostephanoid diatoms.</title>
        <authorList>
            <person name="Roberts W.R."/>
            <person name="Alverson A.J."/>
        </authorList>
    </citation>
    <scope>NUCLEOTIDE SEQUENCE [LARGE SCALE GENOMIC DNA]</scope>
    <source>
        <strain evidence="5 6">AJA228-03</strain>
    </source>
</reference>
<evidence type="ECO:0000256" key="3">
    <source>
        <dbReference type="SAM" id="MobiDB-lite"/>
    </source>
</evidence>
<dbReference type="CDD" id="cd00590">
    <property type="entry name" value="RRM_SF"/>
    <property type="match status" value="1"/>
</dbReference>
<dbReference type="PROSITE" id="PS50102">
    <property type="entry name" value="RRM"/>
    <property type="match status" value="4"/>
</dbReference>
<dbReference type="EMBL" id="JALLPB020000482">
    <property type="protein sequence ID" value="KAL3808643.1"/>
    <property type="molecule type" value="Genomic_DNA"/>
</dbReference>
<proteinExistence type="predicted"/>
<evidence type="ECO:0000259" key="4">
    <source>
        <dbReference type="PROSITE" id="PS50102"/>
    </source>
</evidence>
<feature type="region of interest" description="Disordered" evidence="3">
    <location>
        <begin position="421"/>
        <end position="453"/>
    </location>
</feature>
<feature type="compositionally biased region" description="Low complexity" evidence="3">
    <location>
        <begin position="10"/>
        <end position="19"/>
    </location>
</feature>
<feature type="region of interest" description="Disordered" evidence="3">
    <location>
        <begin position="1"/>
        <end position="27"/>
    </location>
</feature>
<evidence type="ECO:0000313" key="6">
    <source>
        <dbReference type="Proteomes" id="UP001530377"/>
    </source>
</evidence>
<feature type="domain" description="RRM" evidence="4">
    <location>
        <begin position="467"/>
        <end position="544"/>
    </location>
</feature>
<dbReference type="FunFam" id="3.30.70.330:FF:000362">
    <property type="entry name" value="GBP2p Poly(A+) RNA-binding protein"/>
    <property type="match status" value="1"/>
</dbReference>
<evidence type="ECO:0000256" key="1">
    <source>
        <dbReference type="ARBA" id="ARBA00022884"/>
    </source>
</evidence>
<dbReference type="PANTHER" id="PTHR23003">
    <property type="entry name" value="RNA RECOGNITION MOTIF RRM DOMAIN CONTAINING PROTEIN"/>
    <property type="match status" value="1"/>
</dbReference>
<gene>
    <name evidence="5" type="ORF">ACHAXA_006630</name>
</gene>
<evidence type="ECO:0000313" key="5">
    <source>
        <dbReference type="EMBL" id="KAL3808643.1"/>
    </source>
</evidence>
<keyword evidence="6" id="KW-1185">Reference proteome</keyword>
<protein>
    <recommendedName>
        <fullName evidence="4">RRM domain-containing protein</fullName>
    </recommendedName>
</protein>
<name>A0ABD3R789_9STRA</name>
<dbReference type="SMART" id="SM00360">
    <property type="entry name" value="RRM"/>
    <property type="match status" value="4"/>
</dbReference>
<feature type="domain" description="RRM" evidence="4">
    <location>
        <begin position="231"/>
        <end position="308"/>
    </location>
</feature>
<dbReference type="GO" id="GO:0003723">
    <property type="term" value="F:RNA binding"/>
    <property type="evidence" value="ECO:0007669"/>
    <property type="project" value="UniProtKB-UniRule"/>
</dbReference>
<evidence type="ECO:0000256" key="2">
    <source>
        <dbReference type="PROSITE-ProRule" id="PRU00176"/>
    </source>
</evidence>
<dbReference type="InterPro" id="IPR000504">
    <property type="entry name" value="RRM_dom"/>
</dbReference>